<dbReference type="GO" id="GO:0010467">
    <property type="term" value="P:gene expression"/>
    <property type="evidence" value="ECO:0007669"/>
    <property type="project" value="UniProtKB-ARBA"/>
</dbReference>
<dbReference type="EMBL" id="MELK01000022">
    <property type="protein sequence ID" value="OFW58511.1"/>
    <property type="molecule type" value="Genomic_DNA"/>
</dbReference>
<dbReference type="GO" id="GO:0030261">
    <property type="term" value="P:chromosome condensation"/>
    <property type="evidence" value="ECO:0007669"/>
    <property type="project" value="UniProtKB-KW"/>
</dbReference>
<evidence type="ECO:0000313" key="5">
    <source>
        <dbReference type="EMBL" id="OFW58511.1"/>
    </source>
</evidence>
<gene>
    <name evidence="5" type="ORF">A2Y75_02890</name>
</gene>
<reference evidence="5 6" key="1">
    <citation type="journal article" date="2016" name="Nat. Commun.">
        <title>Thousands of microbial genomes shed light on interconnected biogeochemical processes in an aquifer system.</title>
        <authorList>
            <person name="Anantharaman K."/>
            <person name="Brown C.T."/>
            <person name="Hug L.A."/>
            <person name="Sharon I."/>
            <person name="Castelle C.J."/>
            <person name="Probst A.J."/>
            <person name="Thomas B.C."/>
            <person name="Singh A."/>
            <person name="Wilkins M.J."/>
            <person name="Karaoz U."/>
            <person name="Brodie E.L."/>
            <person name="Williams K.H."/>
            <person name="Hubbard S.S."/>
            <person name="Banfield J.F."/>
        </authorList>
    </citation>
    <scope>NUCLEOTIDE SEQUENCE [LARGE SCALE GENOMIC DNA]</scope>
</reference>
<dbReference type="GO" id="GO:0005829">
    <property type="term" value="C:cytosol"/>
    <property type="evidence" value="ECO:0007669"/>
    <property type="project" value="TreeGrafter"/>
</dbReference>
<evidence type="ECO:0000256" key="3">
    <source>
        <dbReference type="ARBA" id="ARBA00023125"/>
    </source>
</evidence>
<dbReference type="GO" id="GO:0030527">
    <property type="term" value="F:structural constituent of chromatin"/>
    <property type="evidence" value="ECO:0007669"/>
    <property type="project" value="InterPro"/>
</dbReference>
<proteinExistence type="inferred from homology"/>
<protein>
    <submittedName>
        <fullName evidence="5">DNA-binding protein</fullName>
    </submittedName>
</protein>
<organism evidence="5 6">
    <name type="scientific">Candidatus Solincola sediminis</name>
    <dbReference type="NCBI Taxonomy" id="1797199"/>
    <lineage>
        <taxon>Bacteria</taxon>
        <taxon>Bacillati</taxon>
        <taxon>Actinomycetota</taxon>
        <taxon>Candidatus Geothermincolia</taxon>
        <taxon>Candidatus Geothermincolales</taxon>
        <taxon>Candidatus Geothermincolaceae</taxon>
        <taxon>Candidatus Solincola</taxon>
    </lineage>
</organism>
<dbReference type="Proteomes" id="UP000177876">
    <property type="component" value="Unassembled WGS sequence"/>
</dbReference>
<sequence length="94" mass="10136">MNKAELIDAVAKEAKMSKKDATTAVDSVVNIVTNSLKKGEKVTLVGFGTWEVRKRKPRKGVNPRTGEAIKIQASKVVAFKPGAAMKEAVSPKKK</sequence>
<dbReference type="Pfam" id="PF00216">
    <property type="entry name" value="Bac_DNA_binding"/>
    <property type="match status" value="1"/>
</dbReference>
<dbReference type="SMART" id="SM00411">
    <property type="entry name" value="BHL"/>
    <property type="match status" value="1"/>
</dbReference>
<dbReference type="STRING" id="1797197.A2Y75_02890"/>
<dbReference type="PANTHER" id="PTHR33175:SF3">
    <property type="entry name" value="DNA-BINDING PROTEIN HU-BETA"/>
    <property type="match status" value="1"/>
</dbReference>
<dbReference type="FunFam" id="4.10.520.10:FF:000001">
    <property type="entry name" value="DNA-binding protein HU"/>
    <property type="match status" value="1"/>
</dbReference>
<evidence type="ECO:0000256" key="2">
    <source>
        <dbReference type="ARBA" id="ARBA00023067"/>
    </source>
</evidence>
<accession>A0A1F2WNT9</accession>
<keyword evidence="3 5" id="KW-0238">DNA-binding</keyword>
<dbReference type="InterPro" id="IPR010992">
    <property type="entry name" value="IHF-like_DNA-bd_dom_sf"/>
</dbReference>
<evidence type="ECO:0000313" key="6">
    <source>
        <dbReference type="Proteomes" id="UP000177876"/>
    </source>
</evidence>
<dbReference type="SUPFAM" id="SSF47729">
    <property type="entry name" value="IHF-like DNA-binding proteins"/>
    <property type="match status" value="1"/>
</dbReference>
<evidence type="ECO:0000256" key="4">
    <source>
        <dbReference type="RuleBase" id="RU003939"/>
    </source>
</evidence>
<comment type="caution">
    <text evidence="5">The sequence shown here is derived from an EMBL/GenBank/DDBJ whole genome shotgun (WGS) entry which is preliminary data.</text>
</comment>
<name>A0A1F2WNT9_9ACTN</name>
<dbReference type="GO" id="GO:0042802">
    <property type="term" value="F:identical protein binding"/>
    <property type="evidence" value="ECO:0007669"/>
    <property type="project" value="UniProtKB-ARBA"/>
</dbReference>
<dbReference type="AlphaFoldDB" id="A0A1F2WNT9"/>
<comment type="similarity">
    <text evidence="1 4">Belongs to the bacterial histone-like protein family.</text>
</comment>
<dbReference type="GO" id="GO:0006270">
    <property type="term" value="P:DNA replication initiation"/>
    <property type="evidence" value="ECO:0007669"/>
    <property type="project" value="UniProtKB-ARBA"/>
</dbReference>
<dbReference type="PRINTS" id="PR01727">
    <property type="entry name" value="DNABINDINGHU"/>
</dbReference>
<dbReference type="Gene3D" id="4.10.520.10">
    <property type="entry name" value="IHF-like DNA-binding proteins"/>
    <property type="match status" value="1"/>
</dbReference>
<dbReference type="InterPro" id="IPR000119">
    <property type="entry name" value="Hist_DNA-bd"/>
</dbReference>
<evidence type="ECO:0000256" key="1">
    <source>
        <dbReference type="ARBA" id="ARBA00010529"/>
    </source>
</evidence>
<keyword evidence="2" id="KW-0226">DNA condensation</keyword>
<dbReference type="GO" id="GO:1990103">
    <property type="term" value="C:DnaA-HU complex"/>
    <property type="evidence" value="ECO:0007669"/>
    <property type="project" value="UniProtKB-ARBA"/>
</dbReference>
<dbReference type="GO" id="GO:0003677">
    <property type="term" value="F:DNA binding"/>
    <property type="evidence" value="ECO:0007669"/>
    <property type="project" value="UniProtKB-KW"/>
</dbReference>
<dbReference type="PANTHER" id="PTHR33175">
    <property type="entry name" value="DNA-BINDING PROTEIN HU"/>
    <property type="match status" value="1"/>
</dbReference>
<dbReference type="GO" id="GO:1990178">
    <property type="term" value="C:HU-DNA complex"/>
    <property type="evidence" value="ECO:0007669"/>
    <property type="project" value="UniProtKB-ARBA"/>
</dbReference>
<dbReference type="CDD" id="cd13831">
    <property type="entry name" value="HU"/>
    <property type="match status" value="1"/>
</dbReference>